<name>A1ZJF1_MICM2</name>
<reference evidence="1 2" key="1">
    <citation type="submission" date="2007-01" db="EMBL/GenBank/DDBJ databases">
        <authorList>
            <person name="Haygood M."/>
            <person name="Podell S."/>
            <person name="Anderson C."/>
            <person name="Hopkinson B."/>
            <person name="Roe K."/>
            <person name="Barbeau K."/>
            <person name="Gaasterland T."/>
            <person name="Ferriera S."/>
            <person name="Johnson J."/>
            <person name="Kravitz S."/>
            <person name="Beeson K."/>
            <person name="Sutton G."/>
            <person name="Rogers Y.-H."/>
            <person name="Friedman R."/>
            <person name="Frazier M."/>
            <person name="Venter J.C."/>
        </authorList>
    </citation>
    <scope>NUCLEOTIDE SEQUENCE [LARGE SCALE GENOMIC DNA]</scope>
    <source>
        <strain evidence="1 2">ATCC 23134</strain>
    </source>
</reference>
<evidence type="ECO:0000313" key="2">
    <source>
        <dbReference type="Proteomes" id="UP000004095"/>
    </source>
</evidence>
<accession>A1ZJF1</accession>
<organism evidence="1 2">
    <name type="scientific">Microscilla marina ATCC 23134</name>
    <dbReference type="NCBI Taxonomy" id="313606"/>
    <lineage>
        <taxon>Bacteria</taxon>
        <taxon>Pseudomonadati</taxon>
        <taxon>Bacteroidota</taxon>
        <taxon>Cytophagia</taxon>
        <taxon>Cytophagales</taxon>
        <taxon>Microscillaceae</taxon>
        <taxon>Microscilla</taxon>
    </lineage>
</organism>
<dbReference type="EMBL" id="AAWS01000010">
    <property type="protein sequence ID" value="EAY29687.1"/>
    <property type="molecule type" value="Genomic_DNA"/>
</dbReference>
<dbReference type="AlphaFoldDB" id="A1ZJF1"/>
<gene>
    <name evidence="1" type="ORF">M23134_00571</name>
</gene>
<dbReference type="Pfam" id="PF19788">
    <property type="entry name" value="DUF6272"/>
    <property type="match status" value="1"/>
</dbReference>
<dbReference type="RefSeq" id="WP_002696185.1">
    <property type="nucleotide sequence ID" value="NZ_AAWS01000010.1"/>
</dbReference>
<proteinExistence type="predicted"/>
<dbReference type="InterPro" id="IPR046239">
    <property type="entry name" value="DUF6272"/>
</dbReference>
<keyword evidence="2" id="KW-1185">Reference proteome</keyword>
<dbReference type="NCBIfam" id="NF038262">
    <property type="entry name" value="SiaB_fam_kinase"/>
    <property type="match status" value="1"/>
</dbReference>
<protein>
    <submittedName>
        <fullName evidence="1">Uncharacterized protein</fullName>
    </submittedName>
</protein>
<comment type="caution">
    <text evidence="1">The sequence shown here is derived from an EMBL/GenBank/DDBJ whole genome shotgun (WGS) entry which is preliminary data.</text>
</comment>
<dbReference type="Proteomes" id="UP000004095">
    <property type="component" value="Unassembled WGS sequence"/>
</dbReference>
<evidence type="ECO:0000313" key="1">
    <source>
        <dbReference type="EMBL" id="EAY29687.1"/>
    </source>
</evidence>
<sequence length="187" mass="21528">MSLEETTTEENENFDFFDYYAQLNNDNIILSYKGPLTDVLLSEFSRDIRAKLQDNRRVGKKVFSVFMELTQNVLYYSKEVNHFGDQDKVGTIVILQLEDHYKVITGNQVMKEAVPLLLEKCKTVNSLDRDELREYKRKLRDAPSEGESRGAGIGLVQVALTSDNLEVKIKNLGEKYAFFALFVNIKK</sequence>
<dbReference type="eggNOG" id="ENOG502ZBV5">
    <property type="taxonomic scope" value="Bacteria"/>
</dbReference>
<dbReference type="OrthoDB" id="981434at2"/>